<comment type="similarity">
    <text evidence="4">Belongs to the CDIP1/LITAF family.</text>
</comment>
<reference evidence="11 12" key="1">
    <citation type="submission" date="2022-01" db="EMBL/GenBank/DDBJ databases">
        <title>A high-quality chromosome-level genome assembly of rohu carp, Labeo rohita.</title>
        <authorList>
            <person name="Arick M.A. II"/>
            <person name="Hsu C.-Y."/>
            <person name="Magbanua Z."/>
            <person name="Pechanova O."/>
            <person name="Grover C."/>
            <person name="Miller E."/>
            <person name="Thrash A."/>
            <person name="Ezzel L."/>
            <person name="Alam S."/>
            <person name="Benzie J."/>
            <person name="Hamilton M."/>
            <person name="Karsi A."/>
            <person name="Lawrence M.L."/>
            <person name="Peterson D.G."/>
        </authorList>
    </citation>
    <scope>NUCLEOTIDE SEQUENCE [LARGE SCALE GENOMIC DNA]</scope>
    <source>
        <strain evidence="12">BAU-BD-2019</strain>
        <tissue evidence="11">Blood</tissue>
    </source>
</reference>
<gene>
    <name evidence="11" type="ORF">H4Q32_009836</name>
</gene>
<evidence type="ECO:0000256" key="7">
    <source>
        <dbReference type="ARBA" id="ARBA00023136"/>
    </source>
</evidence>
<feature type="domain" description="LITAF" evidence="10">
    <location>
        <begin position="114"/>
        <end position="198"/>
    </location>
</feature>
<dbReference type="Proteomes" id="UP000830375">
    <property type="component" value="Unassembled WGS sequence"/>
</dbReference>
<dbReference type="InterPro" id="IPR006629">
    <property type="entry name" value="LITAF"/>
</dbReference>
<dbReference type="PANTHER" id="PTHR23292">
    <property type="entry name" value="LIPOPOLYSACCHARIDE-INDUCED TUMOR NECROSIS FACTOR-ALPHA FACTOR"/>
    <property type="match status" value="1"/>
</dbReference>
<dbReference type="Pfam" id="PF10601">
    <property type="entry name" value="zf-LITAF-like"/>
    <property type="match status" value="1"/>
</dbReference>
<evidence type="ECO:0000313" key="12">
    <source>
        <dbReference type="Proteomes" id="UP000830375"/>
    </source>
</evidence>
<feature type="transmembrane region" description="Helical" evidence="9">
    <location>
        <begin position="152"/>
        <end position="174"/>
    </location>
</feature>
<evidence type="ECO:0000256" key="8">
    <source>
        <dbReference type="SAM" id="Coils"/>
    </source>
</evidence>
<evidence type="ECO:0000256" key="2">
    <source>
        <dbReference type="ARBA" id="ARBA00004414"/>
    </source>
</evidence>
<organism evidence="11 12">
    <name type="scientific">Labeo rohita</name>
    <name type="common">Indian major carp</name>
    <name type="synonym">Cyprinus rohita</name>
    <dbReference type="NCBI Taxonomy" id="84645"/>
    <lineage>
        <taxon>Eukaryota</taxon>
        <taxon>Metazoa</taxon>
        <taxon>Chordata</taxon>
        <taxon>Craniata</taxon>
        <taxon>Vertebrata</taxon>
        <taxon>Euteleostomi</taxon>
        <taxon>Actinopterygii</taxon>
        <taxon>Neopterygii</taxon>
        <taxon>Teleostei</taxon>
        <taxon>Ostariophysi</taxon>
        <taxon>Cypriniformes</taxon>
        <taxon>Cyprinidae</taxon>
        <taxon>Labeoninae</taxon>
        <taxon>Labeonini</taxon>
        <taxon>Labeo</taxon>
    </lineage>
</organism>
<evidence type="ECO:0000256" key="3">
    <source>
        <dbReference type="ARBA" id="ARBA00004630"/>
    </source>
</evidence>
<sequence length="199" mass="22797">MPEDKLTNIFEELNRLSFRRQQLLDKRNILAMLIQFKRTNGQNEEQYGRDTEELKEIDEELKVLTEKKIQLENMQEKSGGTHLIVMVLRRESTTQIENPTAPELPDNGSCLFFSAPQVILDVQQLPRDSCKTQCPFCRQFITTDIKTKVGSATYIVCLISLLFCCVAGCCLIPFCVNGCKDVVHTCPKCRSHIKTCKKF</sequence>
<keyword evidence="9" id="KW-1133">Transmembrane helix</keyword>
<dbReference type="EMBL" id="JACTAM010000003">
    <property type="protein sequence ID" value="KAI2666067.1"/>
    <property type="molecule type" value="Genomic_DNA"/>
</dbReference>
<evidence type="ECO:0000256" key="9">
    <source>
        <dbReference type="SAM" id="Phobius"/>
    </source>
</evidence>
<evidence type="ECO:0000256" key="4">
    <source>
        <dbReference type="ARBA" id="ARBA00005975"/>
    </source>
</evidence>
<keyword evidence="6" id="KW-0862">Zinc</keyword>
<evidence type="ECO:0000256" key="1">
    <source>
        <dbReference type="ARBA" id="ARBA00004125"/>
    </source>
</evidence>
<name>A0ABQ8MTA5_LABRO</name>
<dbReference type="SMART" id="SM00714">
    <property type="entry name" value="LITAF"/>
    <property type="match status" value="1"/>
</dbReference>
<evidence type="ECO:0000313" key="11">
    <source>
        <dbReference type="EMBL" id="KAI2666067.1"/>
    </source>
</evidence>
<keyword evidence="7 9" id="KW-0472">Membrane</keyword>
<dbReference type="InterPro" id="IPR037519">
    <property type="entry name" value="LITAF_fam"/>
</dbReference>
<feature type="coiled-coil region" evidence="8">
    <location>
        <begin position="47"/>
        <end position="77"/>
    </location>
</feature>
<dbReference type="PROSITE" id="PS51837">
    <property type="entry name" value="LITAF"/>
    <property type="match status" value="1"/>
</dbReference>
<evidence type="ECO:0000256" key="5">
    <source>
        <dbReference type="ARBA" id="ARBA00022723"/>
    </source>
</evidence>
<evidence type="ECO:0000256" key="6">
    <source>
        <dbReference type="ARBA" id="ARBA00022833"/>
    </source>
</evidence>
<protein>
    <recommendedName>
        <fullName evidence="10">LITAF domain-containing protein</fullName>
    </recommendedName>
</protein>
<keyword evidence="8" id="KW-0175">Coiled coil</keyword>
<proteinExistence type="inferred from homology"/>
<dbReference type="PANTHER" id="PTHR23292:SF35">
    <property type="entry name" value="LITAF DOMAIN-CONTAINING PROTEIN"/>
    <property type="match status" value="1"/>
</dbReference>
<keyword evidence="12" id="KW-1185">Reference proteome</keyword>
<accession>A0ABQ8MTA5</accession>
<evidence type="ECO:0000259" key="10">
    <source>
        <dbReference type="PROSITE" id="PS51837"/>
    </source>
</evidence>
<comment type="subcellular location">
    <subcellularLocation>
        <location evidence="1">Endosome membrane</location>
        <topology evidence="1">Peripheral membrane protein</topology>
        <orientation evidence="1">Cytoplasmic side</orientation>
    </subcellularLocation>
    <subcellularLocation>
        <location evidence="2">Late endosome membrane</location>
    </subcellularLocation>
    <subcellularLocation>
        <location evidence="3">Lysosome membrane</location>
        <topology evidence="3">Peripheral membrane protein</topology>
        <orientation evidence="3">Cytoplasmic side</orientation>
    </subcellularLocation>
</comment>
<keyword evidence="5" id="KW-0479">Metal-binding</keyword>
<keyword evidence="9" id="KW-0812">Transmembrane</keyword>
<comment type="caution">
    <text evidence="11">The sequence shown here is derived from an EMBL/GenBank/DDBJ whole genome shotgun (WGS) entry which is preliminary data.</text>
</comment>